<name>A0ABS8D7A0_9NEIS</name>
<dbReference type="PANTHER" id="PTHR42939">
    <property type="entry name" value="ABC TRANSPORTER ATP-BINDING PROTEIN ALBC-RELATED"/>
    <property type="match status" value="1"/>
</dbReference>
<dbReference type="InterPro" id="IPR027417">
    <property type="entry name" value="P-loop_NTPase"/>
</dbReference>
<dbReference type="RefSeq" id="WP_227180866.1">
    <property type="nucleotide sequence ID" value="NZ_JAJBZT010000005.1"/>
</dbReference>
<sequence length="300" mass="33254">MSVAIELRHLTKIVRQKWRQKTILEDINLSVSQGEVFGFIGPNGAGKSSTIKSLMGLYAPSSGDVLLFGQPPTKPSARVGVAYVAETNNLYDRLTPFECVDGMLYFHQVKPDNRKQYIMRWLDRFGIADVADKPIYKFSKGMAQRTALAQAMAVNPRLLVLDEPLSGLDPVGRKLVVDLLSEYKAGGGTLFFSSHVLFDVERIADRFGLILNGRLVMVQTPSEIAKRSSEAHIRYFGEAFNADIVPETGGRKRWTVQKEDLWSALEAIKASGGELVDVQQALTLEALFSKELEGVHLPTI</sequence>
<evidence type="ECO:0000259" key="5">
    <source>
        <dbReference type="PROSITE" id="PS50893"/>
    </source>
</evidence>
<accession>A0ABS8D7A0</accession>
<keyword evidence="3" id="KW-0547">Nucleotide-binding</keyword>
<gene>
    <name evidence="6" type="ORF">LIN78_11030</name>
</gene>
<dbReference type="EMBL" id="JAJBZT010000005">
    <property type="protein sequence ID" value="MCB6184079.1"/>
    <property type="molecule type" value="Genomic_DNA"/>
</dbReference>
<feature type="domain" description="ABC transporter" evidence="5">
    <location>
        <begin position="5"/>
        <end position="237"/>
    </location>
</feature>
<evidence type="ECO:0000256" key="1">
    <source>
        <dbReference type="ARBA" id="ARBA00022448"/>
    </source>
</evidence>
<dbReference type="PANTHER" id="PTHR42939:SF1">
    <property type="entry name" value="ABC TRANSPORTER ATP-BINDING PROTEIN ALBC-RELATED"/>
    <property type="match status" value="1"/>
</dbReference>
<dbReference type="CDD" id="cd03230">
    <property type="entry name" value="ABC_DR_subfamily_A"/>
    <property type="match status" value="1"/>
</dbReference>
<keyword evidence="1" id="KW-0813">Transport</keyword>
<keyword evidence="2" id="KW-1003">Cell membrane</keyword>
<evidence type="ECO:0000313" key="6">
    <source>
        <dbReference type="EMBL" id="MCB6184079.1"/>
    </source>
</evidence>
<organism evidence="6 7">
    <name type="scientific">Leeia speluncae</name>
    <dbReference type="NCBI Taxonomy" id="2884804"/>
    <lineage>
        <taxon>Bacteria</taxon>
        <taxon>Pseudomonadati</taxon>
        <taxon>Pseudomonadota</taxon>
        <taxon>Betaproteobacteria</taxon>
        <taxon>Neisseriales</taxon>
        <taxon>Leeiaceae</taxon>
        <taxon>Leeia</taxon>
    </lineage>
</organism>
<dbReference type="GO" id="GO:0005524">
    <property type="term" value="F:ATP binding"/>
    <property type="evidence" value="ECO:0007669"/>
    <property type="project" value="UniProtKB-KW"/>
</dbReference>
<evidence type="ECO:0000256" key="2">
    <source>
        <dbReference type="ARBA" id="ARBA00022475"/>
    </source>
</evidence>
<proteinExistence type="predicted"/>
<dbReference type="Proteomes" id="UP001165395">
    <property type="component" value="Unassembled WGS sequence"/>
</dbReference>
<evidence type="ECO:0000256" key="3">
    <source>
        <dbReference type="ARBA" id="ARBA00022741"/>
    </source>
</evidence>
<dbReference type="SUPFAM" id="SSF52540">
    <property type="entry name" value="P-loop containing nucleoside triphosphate hydrolases"/>
    <property type="match status" value="1"/>
</dbReference>
<comment type="caution">
    <text evidence="6">The sequence shown here is derived from an EMBL/GenBank/DDBJ whole genome shotgun (WGS) entry which is preliminary data.</text>
</comment>
<dbReference type="Pfam" id="PF00005">
    <property type="entry name" value="ABC_tran"/>
    <property type="match status" value="1"/>
</dbReference>
<reference evidence="6" key="1">
    <citation type="submission" date="2021-10" db="EMBL/GenBank/DDBJ databases">
        <title>The complete genome sequence of Leeia sp. TBRC 13508.</title>
        <authorList>
            <person name="Charoenyingcharoen P."/>
            <person name="Yukphan P."/>
        </authorList>
    </citation>
    <scope>NUCLEOTIDE SEQUENCE</scope>
    <source>
        <strain evidence="6">TBRC 13508</strain>
    </source>
</reference>
<evidence type="ECO:0000256" key="4">
    <source>
        <dbReference type="ARBA" id="ARBA00022840"/>
    </source>
</evidence>
<evidence type="ECO:0000313" key="7">
    <source>
        <dbReference type="Proteomes" id="UP001165395"/>
    </source>
</evidence>
<dbReference type="InterPro" id="IPR003439">
    <property type="entry name" value="ABC_transporter-like_ATP-bd"/>
</dbReference>
<keyword evidence="2" id="KW-0472">Membrane</keyword>
<dbReference type="Gene3D" id="3.40.50.300">
    <property type="entry name" value="P-loop containing nucleotide triphosphate hydrolases"/>
    <property type="match status" value="1"/>
</dbReference>
<keyword evidence="7" id="KW-1185">Reference proteome</keyword>
<protein>
    <submittedName>
        <fullName evidence="6">ABC transporter ATP-binding protein</fullName>
    </submittedName>
</protein>
<keyword evidence="4 6" id="KW-0067">ATP-binding</keyword>
<dbReference type="InterPro" id="IPR003593">
    <property type="entry name" value="AAA+_ATPase"/>
</dbReference>
<dbReference type="SMART" id="SM00382">
    <property type="entry name" value="AAA"/>
    <property type="match status" value="1"/>
</dbReference>
<dbReference type="InterPro" id="IPR051782">
    <property type="entry name" value="ABC_Transporter_VariousFunc"/>
</dbReference>
<dbReference type="PROSITE" id="PS50893">
    <property type="entry name" value="ABC_TRANSPORTER_2"/>
    <property type="match status" value="1"/>
</dbReference>